<dbReference type="FunFam" id="3.10.250.10:FF:000007">
    <property type="entry name" value="Soluble scavenger receptor cysteine-rich domain-containing protein SSC5D"/>
    <property type="match status" value="2"/>
</dbReference>
<feature type="disulfide bond" evidence="6">
    <location>
        <begin position="291"/>
        <end position="301"/>
    </location>
</feature>
<reference evidence="10 11" key="1">
    <citation type="journal article" date="2023" name="Sci. Data">
        <title>Genome assembly of the Korean intertidal mud-creeper Batillaria attramentaria.</title>
        <authorList>
            <person name="Patra A.K."/>
            <person name="Ho P.T."/>
            <person name="Jun S."/>
            <person name="Lee S.J."/>
            <person name="Kim Y."/>
            <person name="Won Y.J."/>
        </authorList>
    </citation>
    <scope>NUCLEOTIDE SEQUENCE [LARGE SCALE GENOMIC DNA]</scope>
    <source>
        <strain evidence="10">Wonlab-2016</strain>
    </source>
</reference>
<dbReference type="PROSITE" id="PS50287">
    <property type="entry name" value="SRCR_2"/>
    <property type="match status" value="3"/>
</dbReference>
<evidence type="ECO:0000313" key="10">
    <source>
        <dbReference type="EMBL" id="KAK7455952.1"/>
    </source>
</evidence>
<keyword evidence="2" id="KW-0677">Repeat</keyword>
<feature type="domain" description="SRCR" evidence="9">
    <location>
        <begin position="222"/>
        <end position="323"/>
    </location>
</feature>
<keyword evidence="11" id="KW-1185">Reference proteome</keyword>
<keyword evidence="4" id="KW-0675">Receptor</keyword>
<evidence type="ECO:0000256" key="4">
    <source>
        <dbReference type="ARBA" id="ARBA00023170"/>
    </source>
</evidence>
<feature type="disulfide bond" evidence="6">
    <location>
        <begin position="183"/>
        <end position="193"/>
    </location>
</feature>
<proteinExistence type="predicted"/>
<keyword evidence="7" id="KW-0175">Coiled coil</keyword>
<dbReference type="PRINTS" id="PR00258">
    <property type="entry name" value="SPERACTRCPTR"/>
</dbReference>
<feature type="chain" id="PRO_5044841545" description="SRCR domain-containing protein" evidence="8">
    <location>
        <begin position="21"/>
        <end position="436"/>
    </location>
</feature>
<dbReference type="Pfam" id="PF00530">
    <property type="entry name" value="SRCR"/>
    <property type="match status" value="3"/>
</dbReference>
<evidence type="ECO:0000256" key="2">
    <source>
        <dbReference type="ARBA" id="ARBA00022737"/>
    </source>
</evidence>
<feature type="disulfide bond" evidence="6">
    <location>
        <begin position="405"/>
        <end position="415"/>
    </location>
</feature>
<dbReference type="Gene3D" id="3.10.250.10">
    <property type="entry name" value="SRCR-like domain"/>
    <property type="match status" value="3"/>
</dbReference>
<keyword evidence="5" id="KW-0325">Glycoprotein</keyword>
<dbReference type="SUPFAM" id="SSF56487">
    <property type="entry name" value="SRCR-like"/>
    <property type="match status" value="3"/>
</dbReference>
<feature type="coiled-coil region" evidence="7">
    <location>
        <begin position="40"/>
        <end position="67"/>
    </location>
</feature>
<protein>
    <recommendedName>
        <fullName evidence="9">SRCR domain-containing protein</fullName>
    </recommendedName>
</protein>
<evidence type="ECO:0000256" key="1">
    <source>
        <dbReference type="ARBA" id="ARBA00022729"/>
    </source>
</evidence>
<evidence type="ECO:0000256" key="8">
    <source>
        <dbReference type="SAM" id="SignalP"/>
    </source>
</evidence>
<dbReference type="PANTHER" id="PTHR48071:SF18">
    <property type="entry name" value="DELETED IN MALIGNANT BRAIN TUMORS 1 PROTEIN-RELATED"/>
    <property type="match status" value="1"/>
</dbReference>
<dbReference type="InterPro" id="IPR036772">
    <property type="entry name" value="SRCR-like_dom_sf"/>
</dbReference>
<keyword evidence="1 8" id="KW-0732">Signal</keyword>
<sequence>MSPKATALLSVFLCFVFVASEPELRNGWRGTCDTEKATQIATMEEELAAVKAAMKEAHQRIAQLNMQQAARTRISDLVSKTQEGLGAVSETTRRHVSRKRQAPEVCQPLRERVRLVNGSSGTEGRLEIFVNNQWTTVYSTGLTGREASLVCGALGLGGGQASAIGNGEFGSGSGPSWFNNVACKGDETHVLQCSSSSKLGTNACAHTSDAGAICSNWLHYPVRLVGGSGPWEGRVEVKAFGQWGSISSSGWGTEDAKVVCRELGYDGAAVALSEGNYGAGTGPVWLSDVQCAGTEQHVLQCYTKSPLGARNYNHSSDAGVLCVGSDDATTSSLAVRLANGSVASEGRVEIRVGGVWGTVCDDSWDVLDAQVVCRQLGYNSSAVTAQPGGTFGEGQGPVHMDEVNCGGNEAHLAQCAFPGFGTSKCSHTEDAGVSCE</sequence>
<feature type="domain" description="SRCR" evidence="9">
    <location>
        <begin position="335"/>
        <end position="436"/>
    </location>
</feature>
<name>A0ABD0J3C7_9CAEN</name>
<dbReference type="Proteomes" id="UP001519460">
    <property type="component" value="Unassembled WGS sequence"/>
</dbReference>
<comment type="caution">
    <text evidence="6">Lacks conserved residue(s) required for the propagation of feature annotation.</text>
</comment>
<feature type="domain" description="SRCR" evidence="9">
    <location>
        <begin position="113"/>
        <end position="215"/>
    </location>
</feature>
<accession>A0ABD0J3C7</accession>
<dbReference type="PROSITE" id="PS00420">
    <property type="entry name" value="SRCR_1"/>
    <property type="match status" value="1"/>
</dbReference>
<evidence type="ECO:0000256" key="6">
    <source>
        <dbReference type="PROSITE-ProRule" id="PRU00196"/>
    </source>
</evidence>
<keyword evidence="3 6" id="KW-1015">Disulfide bond</keyword>
<evidence type="ECO:0000313" key="11">
    <source>
        <dbReference type="Proteomes" id="UP001519460"/>
    </source>
</evidence>
<gene>
    <name evidence="10" type="ORF">BaRGS_00039400</name>
</gene>
<evidence type="ECO:0000256" key="3">
    <source>
        <dbReference type="ARBA" id="ARBA00023157"/>
    </source>
</evidence>
<comment type="caution">
    <text evidence="10">The sequence shown here is derived from an EMBL/GenBank/DDBJ whole genome shotgun (WGS) entry which is preliminary data.</text>
</comment>
<dbReference type="SMART" id="SM00202">
    <property type="entry name" value="SR"/>
    <property type="match status" value="3"/>
</dbReference>
<dbReference type="AlphaFoldDB" id="A0ABD0J3C7"/>
<evidence type="ECO:0000256" key="7">
    <source>
        <dbReference type="SAM" id="Coils"/>
    </source>
</evidence>
<evidence type="ECO:0000256" key="5">
    <source>
        <dbReference type="ARBA" id="ARBA00023180"/>
    </source>
</evidence>
<organism evidence="10 11">
    <name type="scientific">Batillaria attramentaria</name>
    <dbReference type="NCBI Taxonomy" id="370345"/>
    <lineage>
        <taxon>Eukaryota</taxon>
        <taxon>Metazoa</taxon>
        <taxon>Spiralia</taxon>
        <taxon>Lophotrochozoa</taxon>
        <taxon>Mollusca</taxon>
        <taxon>Gastropoda</taxon>
        <taxon>Caenogastropoda</taxon>
        <taxon>Sorbeoconcha</taxon>
        <taxon>Cerithioidea</taxon>
        <taxon>Batillariidae</taxon>
        <taxon>Batillaria</taxon>
    </lineage>
</organism>
<dbReference type="InterPro" id="IPR001190">
    <property type="entry name" value="SRCR"/>
</dbReference>
<feature type="signal peptide" evidence="8">
    <location>
        <begin position="1"/>
        <end position="20"/>
    </location>
</feature>
<dbReference type="FunFam" id="3.10.250.10:FF:000001">
    <property type="entry name" value="Lysyl oxidase 4 isoform X1"/>
    <property type="match status" value="1"/>
</dbReference>
<dbReference type="PANTHER" id="PTHR48071">
    <property type="entry name" value="SRCR DOMAIN-CONTAINING PROTEIN"/>
    <property type="match status" value="1"/>
</dbReference>
<dbReference type="EMBL" id="JACVVK020000686">
    <property type="protein sequence ID" value="KAK7455952.1"/>
    <property type="molecule type" value="Genomic_DNA"/>
</dbReference>
<evidence type="ECO:0000259" key="9">
    <source>
        <dbReference type="PROSITE" id="PS50287"/>
    </source>
</evidence>